<name>A0A0F9DJ66_9ZZZZ</name>
<sequence length="266" mass="28938">MKGIFIIPTGIGCEIGGHSGDATPSAKLVASVCNKLIVNPNVVNASDINEMANNMLYVEGSVLDRFLEGKIKLEKPKTNKILVVANSPLSNKVINSVSAARVTIGAEIEVAVLKTPLKMIGRIENNRATGDVFGWEELVKQVKDYNFDALAITTSIEVERKTKLNYFRNGGINPWGGIEAIVSKLIATALDKPVAHSPVEDIPYEDKELFDFDEVVDPRIAPEAVSISYLHCILKGLHKAPRLSNKGLSVEDIDFLVSPNNCFGRP</sequence>
<dbReference type="PANTHER" id="PTHR36891:SF1">
    <property type="entry name" value="OS01G0127400 PROTEIN"/>
    <property type="match status" value="1"/>
</dbReference>
<evidence type="ECO:0000313" key="1">
    <source>
        <dbReference type="EMBL" id="KKL61704.1"/>
    </source>
</evidence>
<evidence type="ECO:0008006" key="2">
    <source>
        <dbReference type="Google" id="ProtNLM"/>
    </source>
</evidence>
<proteinExistence type="predicted"/>
<protein>
    <recommendedName>
        <fullName evidence="2">DUF3326 domain-containing protein</fullName>
    </recommendedName>
</protein>
<organism evidence="1">
    <name type="scientific">marine sediment metagenome</name>
    <dbReference type="NCBI Taxonomy" id="412755"/>
    <lineage>
        <taxon>unclassified sequences</taxon>
        <taxon>metagenomes</taxon>
        <taxon>ecological metagenomes</taxon>
    </lineage>
</organism>
<dbReference type="InterPro" id="IPR021763">
    <property type="entry name" value="DUF3326"/>
</dbReference>
<gene>
    <name evidence="1" type="ORF">LCGC14_2192610</name>
</gene>
<dbReference type="PANTHER" id="PTHR36891">
    <property type="entry name" value="OS01G0127400 PROTEIN"/>
    <property type="match status" value="1"/>
</dbReference>
<dbReference type="Pfam" id="PF11805">
    <property type="entry name" value="DUF3326"/>
    <property type="match status" value="1"/>
</dbReference>
<dbReference type="EMBL" id="LAZR01028735">
    <property type="protein sequence ID" value="KKL61704.1"/>
    <property type="molecule type" value="Genomic_DNA"/>
</dbReference>
<dbReference type="AlphaFoldDB" id="A0A0F9DJ66"/>
<comment type="caution">
    <text evidence="1">The sequence shown here is derived from an EMBL/GenBank/DDBJ whole genome shotgun (WGS) entry which is preliminary data.</text>
</comment>
<reference evidence="1" key="1">
    <citation type="journal article" date="2015" name="Nature">
        <title>Complex archaea that bridge the gap between prokaryotes and eukaryotes.</title>
        <authorList>
            <person name="Spang A."/>
            <person name="Saw J.H."/>
            <person name="Jorgensen S.L."/>
            <person name="Zaremba-Niedzwiedzka K."/>
            <person name="Martijn J."/>
            <person name="Lind A.E."/>
            <person name="van Eijk R."/>
            <person name="Schleper C."/>
            <person name="Guy L."/>
            <person name="Ettema T.J."/>
        </authorList>
    </citation>
    <scope>NUCLEOTIDE SEQUENCE</scope>
</reference>
<feature type="non-terminal residue" evidence="1">
    <location>
        <position position="266"/>
    </location>
</feature>
<accession>A0A0F9DJ66</accession>